<dbReference type="Gene3D" id="1.10.287.130">
    <property type="match status" value="1"/>
</dbReference>
<dbReference type="AlphaFoldDB" id="A0A367W9U8"/>
<reference evidence="21 22" key="1">
    <citation type="submission" date="2014-07" db="EMBL/GenBank/DDBJ databases">
        <title>Draft genome sequence of Thalassospira profundimaris 35.</title>
        <authorList>
            <person name="Lai Q."/>
            <person name="Shao Z."/>
        </authorList>
    </citation>
    <scope>NUCLEOTIDE SEQUENCE [LARGE SCALE GENOMIC DNA]</scope>
    <source>
        <strain evidence="21 22">35</strain>
    </source>
</reference>
<dbReference type="InterPro" id="IPR038188">
    <property type="entry name" value="TorS_sensor_sf"/>
</dbReference>
<dbReference type="PRINTS" id="PR00344">
    <property type="entry name" value="BCTRLSENSOR"/>
</dbReference>
<dbReference type="PROSITE" id="PS50109">
    <property type="entry name" value="HIS_KIN"/>
    <property type="match status" value="1"/>
</dbReference>
<evidence type="ECO:0000256" key="5">
    <source>
        <dbReference type="ARBA" id="ARBA00022519"/>
    </source>
</evidence>
<comment type="function">
    <text evidence="15">Member of the two-component regulatory system DctB/DctD involved in the transport of C4-dicarboxylates. DctB functions as a membrane-associated protein kinase that phosphorylates DctD in response to environmental signals.</text>
</comment>
<dbReference type="PANTHER" id="PTHR43065:SF46">
    <property type="entry name" value="C4-DICARBOXYLATE TRANSPORT SENSOR PROTEIN DCTB"/>
    <property type="match status" value="1"/>
</dbReference>
<dbReference type="EMBL" id="JPWF01000003">
    <property type="protein sequence ID" value="RCK38226.1"/>
    <property type="molecule type" value="Genomic_DNA"/>
</dbReference>
<evidence type="ECO:0000256" key="2">
    <source>
        <dbReference type="ARBA" id="ARBA00004429"/>
    </source>
</evidence>
<dbReference type="SUPFAM" id="SSF47384">
    <property type="entry name" value="Homodimeric domain of signal transducing histidine kinase"/>
    <property type="match status" value="1"/>
</dbReference>
<keyword evidence="8 18" id="KW-0812">Transmembrane</keyword>
<dbReference type="Gene3D" id="6.10.340.10">
    <property type="match status" value="1"/>
</dbReference>
<dbReference type="InterPro" id="IPR005467">
    <property type="entry name" value="His_kinase_dom"/>
</dbReference>
<evidence type="ECO:0000256" key="8">
    <source>
        <dbReference type="ARBA" id="ARBA00022692"/>
    </source>
</evidence>
<evidence type="ECO:0000256" key="1">
    <source>
        <dbReference type="ARBA" id="ARBA00000085"/>
    </source>
</evidence>
<evidence type="ECO:0000256" key="16">
    <source>
        <dbReference type="ARBA" id="ARBA00073143"/>
    </source>
</evidence>
<proteinExistence type="predicted"/>
<evidence type="ECO:0000256" key="15">
    <source>
        <dbReference type="ARBA" id="ARBA00059004"/>
    </source>
</evidence>
<dbReference type="EC" id="2.7.13.3" evidence="3"/>
<evidence type="ECO:0000256" key="6">
    <source>
        <dbReference type="ARBA" id="ARBA00022553"/>
    </source>
</evidence>
<dbReference type="Gene3D" id="3.30.565.10">
    <property type="entry name" value="Histidine kinase-like ATPase, C-terminal domain"/>
    <property type="match status" value="1"/>
</dbReference>
<dbReference type="GO" id="GO:0000155">
    <property type="term" value="F:phosphorelay sensor kinase activity"/>
    <property type="evidence" value="ECO:0007669"/>
    <property type="project" value="InterPro"/>
</dbReference>
<evidence type="ECO:0000256" key="3">
    <source>
        <dbReference type="ARBA" id="ARBA00012438"/>
    </source>
</evidence>
<evidence type="ECO:0000256" key="14">
    <source>
        <dbReference type="ARBA" id="ARBA00023136"/>
    </source>
</evidence>
<evidence type="ECO:0000256" key="11">
    <source>
        <dbReference type="ARBA" id="ARBA00022840"/>
    </source>
</evidence>
<dbReference type="InterPro" id="IPR036890">
    <property type="entry name" value="HATPase_C_sf"/>
</dbReference>
<dbReference type="InterPro" id="IPR036097">
    <property type="entry name" value="HisK_dim/P_sf"/>
</dbReference>
<evidence type="ECO:0000256" key="7">
    <source>
        <dbReference type="ARBA" id="ARBA00022679"/>
    </source>
</evidence>
<evidence type="ECO:0000256" key="17">
    <source>
        <dbReference type="SAM" id="Coils"/>
    </source>
</evidence>
<keyword evidence="4" id="KW-1003">Cell membrane</keyword>
<evidence type="ECO:0000313" key="22">
    <source>
        <dbReference type="Proteomes" id="UP000253226"/>
    </source>
</evidence>
<evidence type="ECO:0000256" key="9">
    <source>
        <dbReference type="ARBA" id="ARBA00022741"/>
    </source>
</evidence>
<comment type="catalytic activity">
    <reaction evidence="1">
        <text>ATP + protein L-histidine = ADP + protein N-phospho-L-histidine.</text>
        <dbReference type="EC" id="2.7.13.3"/>
    </reaction>
</comment>
<evidence type="ECO:0000256" key="12">
    <source>
        <dbReference type="ARBA" id="ARBA00022989"/>
    </source>
</evidence>
<evidence type="ECO:0000256" key="4">
    <source>
        <dbReference type="ARBA" id="ARBA00022475"/>
    </source>
</evidence>
<dbReference type="SUPFAM" id="SSF158472">
    <property type="entry name" value="HAMP domain-like"/>
    <property type="match status" value="1"/>
</dbReference>
<dbReference type="PANTHER" id="PTHR43065">
    <property type="entry name" value="SENSOR HISTIDINE KINASE"/>
    <property type="match status" value="1"/>
</dbReference>
<keyword evidence="13" id="KW-0902">Two-component regulatory system</keyword>
<evidence type="ECO:0000259" key="20">
    <source>
        <dbReference type="PROSITE" id="PS50885"/>
    </source>
</evidence>
<dbReference type="RefSeq" id="WP_114101277.1">
    <property type="nucleotide sequence ID" value="NZ_JPWF01000003.1"/>
</dbReference>
<gene>
    <name evidence="21" type="ORF">TH19_05325</name>
</gene>
<dbReference type="SMART" id="SM00387">
    <property type="entry name" value="HATPase_c"/>
    <property type="match status" value="1"/>
</dbReference>
<dbReference type="SMART" id="SM00388">
    <property type="entry name" value="HisKA"/>
    <property type="match status" value="1"/>
</dbReference>
<dbReference type="Gene3D" id="1.20.58.920">
    <property type="match status" value="1"/>
</dbReference>
<dbReference type="FunFam" id="1.10.287.130:FF:000049">
    <property type="entry name" value="C4-dicarboxylate transport sensor protein DctB"/>
    <property type="match status" value="1"/>
</dbReference>
<dbReference type="OrthoDB" id="7568856at2"/>
<keyword evidence="10 21" id="KW-0418">Kinase</keyword>
<feature type="coiled-coil region" evidence="17">
    <location>
        <begin position="402"/>
        <end position="446"/>
    </location>
</feature>
<evidence type="ECO:0000259" key="19">
    <source>
        <dbReference type="PROSITE" id="PS50109"/>
    </source>
</evidence>
<comment type="caution">
    <text evidence="21">The sequence shown here is derived from an EMBL/GenBank/DDBJ whole genome shotgun (WGS) entry which is preliminary data.</text>
</comment>
<keyword evidence="6" id="KW-0597">Phosphoprotein</keyword>
<keyword evidence="12 18" id="KW-1133">Transmembrane helix</keyword>
<dbReference type="InterPro" id="IPR003594">
    <property type="entry name" value="HATPase_dom"/>
</dbReference>
<keyword evidence="11" id="KW-0067">ATP-binding</keyword>
<dbReference type="PROSITE" id="PS50885">
    <property type="entry name" value="HAMP"/>
    <property type="match status" value="1"/>
</dbReference>
<evidence type="ECO:0000256" key="18">
    <source>
        <dbReference type="SAM" id="Phobius"/>
    </source>
</evidence>
<keyword evidence="5" id="KW-0997">Cell inner membrane</keyword>
<dbReference type="SUPFAM" id="SSF55874">
    <property type="entry name" value="ATPase domain of HSP90 chaperone/DNA topoisomerase II/histidine kinase"/>
    <property type="match status" value="1"/>
</dbReference>
<dbReference type="Pfam" id="PF02518">
    <property type="entry name" value="HATPase_c"/>
    <property type="match status" value="1"/>
</dbReference>
<organism evidence="21 22">
    <name type="scientific">Thalassospira profundimaris</name>
    <dbReference type="NCBI Taxonomy" id="502049"/>
    <lineage>
        <taxon>Bacteria</taxon>
        <taxon>Pseudomonadati</taxon>
        <taxon>Pseudomonadota</taxon>
        <taxon>Alphaproteobacteria</taxon>
        <taxon>Rhodospirillales</taxon>
        <taxon>Thalassospiraceae</taxon>
        <taxon>Thalassospira</taxon>
    </lineage>
</organism>
<comment type="subcellular location">
    <subcellularLocation>
        <location evidence="2">Cell inner membrane</location>
        <topology evidence="2">Multi-pass membrane protein</topology>
    </subcellularLocation>
</comment>
<dbReference type="CDD" id="cd00082">
    <property type="entry name" value="HisKA"/>
    <property type="match status" value="1"/>
</dbReference>
<evidence type="ECO:0000256" key="13">
    <source>
        <dbReference type="ARBA" id="ARBA00023012"/>
    </source>
</evidence>
<dbReference type="Proteomes" id="UP000253226">
    <property type="component" value="Unassembled WGS sequence"/>
</dbReference>
<feature type="domain" description="HAMP" evidence="20">
    <location>
        <begin position="355"/>
        <end position="407"/>
    </location>
</feature>
<dbReference type="GO" id="GO:0005886">
    <property type="term" value="C:plasma membrane"/>
    <property type="evidence" value="ECO:0007669"/>
    <property type="project" value="UniProtKB-SubCell"/>
</dbReference>
<accession>A0A367W9U8</accession>
<keyword evidence="7" id="KW-0808">Transferase</keyword>
<dbReference type="InterPro" id="IPR003661">
    <property type="entry name" value="HisK_dim/P_dom"/>
</dbReference>
<sequence>MKWRPNSLKSKLTLSIFVIASVSVMATVISNLTLGGVSQTVADLASENLSVTATSARFAEIGQEIRVDTPRLGSATTQYGRQEALNSLEGHFRDLKQLSDELAIYAPELTEKLTGLLDALMGNVEKLDANVAGKFTMRDDLGRQVARINRLHSDFLLEVDPLLIDANFNVTSAIDRSFATPGQEIQADPVINEVRFTEALGRLHAACNLIVGLMLRAVGEDDFGAIEQLRLRLLESISEANENLPALQQNSSSITLLQIWREIASYGDSPRDLLELKLRETALRRQNAQLQNESAILLEALGGLVADTVRESGQRTEGVSLQIKQEVQNGQLFGVLAGLATVVLLVLFSVFFIRGQLLQRLMRVLSSMQIIADGNFAHRVLVDGRDEIGQLADAVRLFRHKSQELESHAEVLQETNSELRHEIALRHQAEQDLRETQAELLQAAKLAALGQLSASIAHEFNQPLAALSSYNHNAELYLERGEIEKCREKLEDIDRLVKRLSKTSNHLKSFARRPQEAVTRHSATEVLEHALSLFEDRVMRGNVTLVRDYPEGPVHVLTDPAKLEQVLVNLISNAIDAVEHQDDPTLHLVISETDRRAIISVVDNGTGFAPEVSDKLFEPFFTTKPPGKGLGLGLSISFNIIRDLGGRLQVLPGTGDQGGTTATVELFKT</sequence>
<keyword evidence="14 18" id="KW-0472">Membrane</keyword>
<dbReference type="InterPro" id="IPR003660">
    <property type="entry name" value="HAMP_dom"/>
</dbReference>
<dbReference type="Pfam" id="PF00672">
    <property type="entry name" value="HAMP"/>
    <property type="match status" value="1"/>
</dbReference>
<dbReference type="SMART" id="SM00304">
    <property type="entry name" value="HAMP"/>
    <property type="match status" value="1"/>
</dbReference>
<name>A0A367W9U8_9PROT</name>
<protein>
    <recommendedName>
        <fullName evidence="16">C4-dicarboxylate transport sensor protein DctB</fullName>
        <ecNumber evidence="3">2.7.13.3</ecNumber>
    </recommendedName>
</protein>
<keyword evidence="17" id="KW-0175">Coiled coil</keyword>
<dbReference type="CDD" id="cd06225">
    <property type="entry name" value="HAMP"/>
    <property type="match status" value="1"/>
</dbReference>
<dbReference type="InterPro" id="IPR004358">
    <property type="entry name" value="Sig_transdc_His_kin-like_C"/>
</dbReference>
<evidence type="ECO:0000256" key="10">
    <source>
        <dbReference type="ARBA" id="ARBA00022777"/>
    </source>
</evidence>
<evidence type="ECO:0000313" key="21">
    <source>
        <dbReference type="EMBL" id="RCK38226.1"/>
    </source>
</evidence>
<feature type="domain" description="Histidine kinase" evidence="19">
    <location>
        <begin position="455"/>
        <end position="669"/>
    </location>
</feature>
<feature type="transmembrane region" description="Helical" evidence="18">
    <location>
        <begin position="332"/>
        <end position="353"/>
    </location>
</feature>
<dbReference type="GO" id="GO:0005524">
    <property type="term" value="F:ATP binding"/>
    <property type="evidence" value="ECO:0007669"/>
    <property type="project" value="UniProtKB-KW"/>
</dbReference>
<keyword evidence="9" id="KW-0547">Nucleotide-binding</keyword>